<name>A0ABU1M0X2_9BURK</name>
<reference evidence="2 3" key="1">
    <citation type="submission" date="2023-07" db="EMBL/GenBank/DDBJ databases">
        <title>Sorghum-associated microbial communities from plants grown in Nebraska, USA.</title>
        <authorList>
            <person name="Schachtman D."/>
        </authorList>
    </citation>
    <scope>NUCLEOTIDE SEQUENCE [LARGE SCALE GENOMIC DNA]</scope>
    <source>
        <strain evidence="2 3">DS1316</strain>
    </source>
</reference>
<dbReference type="GO" id="GO:0008233">
    <property type="term" value="F:peptidase activity"/>
    <property type="evidence" value="ECO:0007669"/>
    <property type="project" value="UniProtKB-KW"/>
</dbReference>
<organism evidence="2 3">
    <name type="scientific">Paraburkholderia terricola</name>
    <dbReference type="NCBI Taxonomy" id="169427"/>
    <lineage>
        <taxon>Bacteria</taxon>
        <taxon>Pseudomonadati</taxon>
        <taxon>Pseudomonadota</taxon>
        <taxon>Betaproteobacteria</taxon>
        <taxon>Burkholderiales</taxon>
        <taxon>Burkholderiaceae</taxon>
        <taxon>Paraburkholderia</taxon>
    </lineage>
</organism>
<dbReference type="EMBL" id="JAVDRP010000022">
    <property type="protein sequence ID" value="MDR6412668.1"/>
    <property type="molecule type" value="Genomic_DNA"/>
</dbReference>
<dbReference type="RefSeq" id="WP_143032017.1">
    <property type="nucleotide sequence ID" value="NZ_CADFGY010000006.1"/>
</dbReference>
<feature type="region of interest" description="Disordered" evidence="1">
    <location>
        <begin position="39"/>
        <end position="71"/>
    </location>
</feature>
<keyword evidence="2" id="KW-0378">Hydrolase</keyword>
<feature type="compositionally biased region" description="Basic and acidic residues" evidence="1">
    <location>
        <begin position="56"/>
        <end position="71"/>
    </location>
</feature>
<sequence length="71" mass="7649">MKRRTARQLVRLLSDIRHAAHCSTLRAAATNRTMALAAAERDADAANDAASDESAETARDVREDKPARSGS</sequence>
<keyword evidence="3" id="KW-1185">Reference proteome</keyword>
<proteinExistence type="predicted"/>
<evidence type="ECO:0000313" key="3">
    <source>
        <dbReference type="Proteomes" id="UP001264340"/>
    </source>
</evidence>
<keyword evidence="2" id="KW-0645">Protease</keyword>
<gene>
    <name evidence="2" type="ORF">J2804_006104</name>
</gene>
<dbReference type="Proteomes" id="UP001264340">
    <property type="component" value="Unassembled WGS sequence"/>
</dbReference>
<evidence type="ECO:0000313" key="2">
    <source>
        <dbReference type="EMBL" id="MDR6412668.1"/>
    </source>
</evidence>
<evidence type="ECO:0000256" key="1">
    <source>
        <dbReference type="SAM" id="MobiDB-lite"/>
    </source>
</evidence>
<protein>
    <submittedName>
        <fullName evidence="2">Secreted Zn-dependent protease</fullName>
    </submittedName>
</protein>
<comment type="caution">
    <text evidence="2">The sequence shown here is derived from an EMBL/GenBank/DDBJ whole genome shotgun (WGS) entry which is preliminary data.</text>
</comment>
<dbReference type="GO" id="GO:0006508">
    <property type="term" value="P:proteolysis"/>
    <property type="evidence" value="ECO:0007669"/>
    <property type="project" value="UniProtKB-KW"/>
</dbReference>
<accession>A0ABU1M0X2</accession>